<evidence type="ECO:0000313" key="2">
    <source>
        <dbReference type="EMBL" id="KHQ53403.1"/>
    </source>
</evidence>
<proteinExistence type="predicted"/>
<keyword evidence="3" id="KW-1185">Reference proteome</keyword>
<gene>
    <name evidence="2" type="ORF">OA50_01933</name>
</gene>
<dbReference type="AlphaFoldDB" id="A0A0B3S380"/>
<reference evidence="2 3" key="1">
    <citation type="submission" date="2014-10" db="EMBL/GenBank/DDBJ databases">
        <title>Genome sequence of Ponticoccus sp. strain UMTAT08 isolated from clonal culture of toxic dinoflagellate Alexandrium tamiyavanichii.</title>
        <authorList>
            <person name="Gan H.Y."/>
            <person name="Muhd D.-D."/>
            <person name="Mohd Noor M.E."/>
            <person name="Yeong Y.S."/>
            <person name="Usup G."/>
        </authorList>
    </citation>
    <scope>NUCLEOTIDE SEQUENCE [LARGE SCALE GENOMIC DNA]</scope>
    <source>
        <strain evidence="2 3">UMTAT08</strain>
    </source>
</reference>
<dbReference type="OrthoDB" id="7742354at2"/>
<evidence type="ECO:0000259" key="1">
    <source>
        <dbReference type="Pfam" id="PF13403"/>
    </source>
</evidence>
<protein>
    <submittedName>
        <fullName evidence="2">Hemolysin-type calcium-binding region</fullName>
    </submittedName>
</protein>
<sequence length="395" mass="41229">MAVSTGAILFTGNFTGSNGDGTSNPDELISFIAIHPIPAGEVIVLHAPEAGSDSTITYTVGPAGLAPLDRVTIAEGVGGTQGATALLEDPSGGSVTPAAGDLWSITGADNIIASSNGQAIAAISNRGAWDVNFAETGLSRTNIDIAIANDDPSPVIDNITADSGDDENALFAGTDIADIDDPAFWVHTDVNQDYAAPNISGTTFATQDAGITCFLAGTGMATPDGACAVEDLAPGDLLRTLDGRDVPVRWVGRTTVSTRFGPAERLMPVRIRAGALGDGLPLRDLLLTADHALYLDGMLVNAGALVDGAGIAQVPLSRMGERYTVYHVETEAHEVLLAEGAPAESYVDYAGRRSFDNFADYMARYGTERVIPEMACARISSRRQVPERLRKRLVA</sequence>
<dbReference type="Gene3D" id="2.170.16.10">
    <property type="entry name" value="Hedgehog/Intein (Hint) domain"/>
    <property type="match status" value="1"/>
</dbReference>
<dbReference type="InterPro" id="IPR036844">
    <property type="entry name" value="Hint_dom_sf"/>
</dbReference>
<dbReference type="Pfam" id="PF13403">
    <property type="entry name" value="Hint_2"/>
    <property type="match status" value="1"/>
</dbReference>
<dbReference type="STRING" id="561184.SAMN05216376_106287"/>
<feature type="domain" description="Hedgehog/Intein (Hint)" evidence="1">
    <location>
        <begin position="212"/>
        <end position="348"/>
    </location>
</feature>
<dbReference type="SUPFAM" id="SSF51294">
    <property type="entry name" value="Hedgehog/intein (Hint) domain"/>
    <property type="match status" value="1"/>
</dbReference>
<dbReference type="InterPro" id="IPR028992">
    <property type="entry name" value="Hedgehog/Intein_dom"/>
</dbReference>
<name>A0A0B3S380_9RHOB</name>
<accession>A0A0B3S380</accession>
<evidence type="ECO:0000313" key="3">
    <source>
        <dbReference type="Proteomes" id="UP000030960"/>
    </source>
</evidence>
<dbReference type="RefSeq" id="WP_052244414.1">
    <property type="nucleotide sequence ID" value="NZ_JSUQ01000007.1"/>
</dbReference>
<comment type="caution">
    <text evidence="2">The sequence shown here is derived from an EMBL/GenBank/DDBJ whole genome shotgun (WGS) entry which is preliminary data.</text>
</comment>
<organism evidence="2 3">
    <name type="scientific">Mameliella alba</name>
    <dbReference type="NCBI Taxonomy" id="561184"/>
    <lineage>
        <taxon>Bacteria</taxon>
        <taxon>Pseudomonadati</taxon>
        <taxon>Pseudomonadota</taxon>
        <taxon>Alphaproteobacteria</taxon>
        <taxon>Rhodobacterales</taxon>
        <taxon>Roseobacteraceae</taxon>
        <taxon>Mameliella</taxon>
    </lineage>
</organism>
<dbReference type="EMBL" id="JSUQ01000007">
    <property type="protein sequence ID" value="KHQ53403.1"/>
    <property type="molecule type" value="Genomic_DNA"/>
</dbReference>
<dbReference type="Proteomes" id="UP000030960">
    <property type="component" value="Unassembled WGS sequence"/>
</dbReference>